<dbReference type="RefSeq" id="WP_187019115.1">
    <property type="nucleotide sequence ID" value="NZ_JACRUK010000027.1"/>
</dbReference>
<accession>A0A923SK85</accession>
<dbReference type="Proteomes" id="UP000641454">
    <property type="component" value="Unassembled WGS sequence"/>
</dbReference>
<dbReference type="EMBL" id="JACRUL010000027">
    <property type="protein sequence ID" value="MBC5845038.1"/>
    <property type="molecule type" value="Genomic_DNA"/>
</dbReference>
<organism evidence="1 2">
    <name type="scientific">Flavobacterium muglaense</name>
    <dbReference type="NCBI Taxonomy" id="2764716"/>
    <lineage>
        <taxon>Bacteria</taxon>
        <taxon>Pseudomonadati</taxon>
        <taxon>Bacteroidota</taxon>
        <taxon>Flavobacteriia</taxon>
        <taxon>Flavobacteriales</taxon>
        <taxon>Flavobacteriaceae</taxon>
        <taxon>Flavobacterium</taxon>
    </lineage>
</organism>
<comment type="caution">
    <text evidence="1">The sequence shown here is derived from an EMBL/GenBank/DDBJ whole genome shotgun (WGS) entry which is preliminary data.</text>
</comment>
<evidence type="ECO:0000313" key="2">
    <source>
        <dbReference type="Proteomes" id="UP000641454"/>
    </source>
</evidence>
<keyword evidence="2" id="KW-1185">Reference proteome</keyword>
<name>A0A923SK85_9FLAO</name>
<protein>
    <recommendedName>
        <fullName evidence="3">Lipoprotein</fullName>
    </recommendedName>
</protein>
<dbReference type="PROSITE" id="PS51257">
    <property type="entry name" value="PROKAR_LIPOPROTEIN"/>
    <property type="match status" value="1"/>
</dbReference>
<reference evidence="1 2" key="1">
    <citation type="submission" date="2020-08" db="EMBL/GenBank/DDBJ databases">
        <title>Description of novel Flavobacterium F-392 isolate.</title>
        <authorList>
            <person name="Saticioglu I.B."/>
            <person name="Duman M."/>
            <person name="Altun S."/>
        </authorList>
    </citation>
    <scope>NUCLEOTIDE SEQUENCE [LARGE SCALE GENOMIC DNA]</scope>
    <source>
        <strain evidence="1 2">F-392</strain>
    </source>
</reference>
<evidence type="ECO:0008006" key="3">
    <source>
        <dbReference type="Google" id="ProtNLM"/>
    </source>
</evidence>
<gene>
    <name evidence="1" type="ORF">H8R25_11365</name>
</gene>
<dbReference type="AlphaFoldDB" id="A0A923SK85"/>
<evidence type="ECO:0000313" key="1">
    <source>
        <dbReference type="EMBL" id="MBC5845038.1"/>
    </source>
</evidence>
<sequence>MKNSIILIAFLMVLSCQSDTEQKTKFYQAIKGKDTALLKLAEYDNKFYGQLELRYGGVGKESGEVRGEKIGDTLKGKFDFRTYGGSKKWAPFVVLQQGPVLKMGSGVATTFMNMPFYIDGTLQFDDTDFQFHPIDSAAAKKLGFIIQ</sequence>
<proteinExistence type="predicted"/>